<keyword evidence="1" id="KW-0479">Metal-binding</keyword>
<protein>
    <submittedName>
        <fullName evidence="3">RING finger domain protein</fullName>
    </submittedName>
</protein>
<dbReference type="PROSITE" id="PS50089">
    <property type="entry name" value="ZF_RING_2"/>
    <property type="match status" value="1"/>
</dbReference>
<dbReference type="InterPro" id="IPR001841">
    <property type="entry name" value="Znf_RING"/>
</dbReference>
<reference evidence="3" key="1">
    <citation type="journal article" date="2017" name="Science">
        <title>Giant viruses with an expanded complement of translation system components.</title>
        <authorList>
            <person name="Schulz F."/>
            <person name="Yutin N."/>
            <person name="Ivanova N.N."/>
            <person name="Ortega D.R."/>
            <person name="Lee T.K."/>
            <person name="Vierheilig J."/>
            <person name="Daims H."/>
            <person name="Horn M."/>
            <person name="Wagner M."/>
            <person name="Jensen G.J."/>
            <person name="Kyrpides N.C."/>
            <person name="Koonin E.V."/>
            <person name="Woyke T."/>
        </authorList>
    </citation>
    <scope>NUCLEOTIDE SEQUENCE</scope>
    <source>
        <strain evidence="3">KNV1</strain>
    </source>
</reference>
<evidence type="ECO:0000256" key="1">
    <source>
        <dbReference type="PROSITE-ProRule" id="PRU00175"/>
    </source>
</evidence>
<dbReference type="EMBL" id="KY684118">
    <property type="protein sequence ID" value="ARF12630.1"/>
    <property type="molecule type" value="Genomic_DNA"/>
</dbReference>
<evidence type="ECO:0000259" key="2">
    <source>
        <dbReference type="PROSITE" id="PS50089"/>
    </source>
</evidence>
<sequence length="294" mass="34141">MTQPSPRTIEITGRQLQFDINPEILRQNYRICDDVCCICLEENQNTHGSNNLLCPHICICTTCAITNKDHLPKQCPICKIDGEIIPKKQRTVVERIMEYAAEVNREQARNDEVMNHATTLKPLKVFIEQCFGCNFNDKSITDHFNLPTDAVDRIWTLIKILNHQFEVKTIDFKTNTTNWTTVYLPQNIVSTIFPTISKIGFVENCFTSEVFFRFEEKISFTLNNSEKKIAQYELLYLLRNIGPNKITFPVLVDINQTTPEQMPIDELLIPTLKRFSITQTFDTTKYKKVFVTFL</sequence>
<feature type="non-terminal residue" evidence="3">
    <location>
        <position position="294"/>
    </location>
</feature>
<organism evidence="3">
    <name type="scientific">Klosneuvirus KNV1</name>
    <dbReference type="NCBI Taxonomy" id="1977640"/>
    <lineage>
        <taxon>Viruses</taxon>
        <taxon>Varidnaviria</taxon>
        <taxon>Bamfordvirae</taxon>
        <taxon>Nucleocytoviricota</taxon>
        <taxon>Megaviricetes</taxon>
        <taxon>Imitervirales</taxon>
        <taxon>Mimiviridae</taxon>
        <taxon>Klosneuvirinae</taxon>
        <taxon>Klosneuvirus</taxon>
    </lineage>
</organism>
<feature type="domain" description="RING-type" evidence="2">
    <location>
        <begin position="36"/>
        <end position="79"/>
    </location>
</feature>
<name>A0A1V0SLM5_9VIRU</name>
<accession>A0A1V0SLM5</accession>
<proteinExistence type="predicted"/>
<keyword evidence="1" id="KW-0862">Zinc</keyword>
<evidence type="ECO:0000313" key="3">
    <source>
        <dbReference type="EMBL" id="ARF12630.1"/>
    </source>
</evidence>
<dbReference type="GO" id="GO:0008270">
    <property type="term" value="F:zinc ion binding"/>
    <property type="evidence" value="ECO:0007669"/>
    <property type="project" value="UniProtKB-KW"/>
</dbReference>
<keyword evidence="1" id="KW-0863">Zinc-finger</keyword>
<gene>
    <name evidence="3" type="ORF">Klosneuvirus_11_1</name>
</gene>